<dbReference type="SUPFAM" id="SSF82649">
    <property type="entry name" value="SufE/NifU"/>
    <property type="match status" value="1"/>
</dbReference>
<reference evidence="9" key="2">
    <citation type="journal article" date="2021" name="PeerJ">
        <title>Extensive microbial diversity within the chicken gut microbiome revealed by metagenomics and culture.</title>
        <authorList>
            <person name="Gilroy R."/>
            <person name="Ravi A."/>
            <person name="Getino M."/>
            <person name="Pursley I."/>
            <person name="Horton D.L."/>
            <person name="Alikhan N.F."/>
            <person name="Baker D."/>
            <person name="Gharbi K."/>
            <person name="Hall N."/>
            <person name="Watson M."/>
            <person name="Adriaenssens E.M."/>
            <person name="Foster-Nyarko E."/>
            <person name="Jarju S."/>
            <person name="Secka A."/>
            <person name="Antonio M."/>
            <person name="Oren A."/>
            <person name="Chaudhuri R.R."/>
            <person name="La Ragione R."/>
            <person name="Hildebrand F."/>
            <person name="Pallen M.J."/>
        </authorList>
    </citation>
    <scope>NUCLEOTIDE SEQUENCE</scope>
    <source>
        <strain evidence="9">ChiHecec2B26-709</strain>
    </source>
</reference>
<dbReference type="CDD" id="cd16443">
    <property type="entry name" value="LplA"/>
    <property type="match status" value="1"/>
</dbReference>
<organism evidence="9 10">
    <name type="scientific">Candidatus Cryptobacteroides merdipullorum</name>
    <dbReference type="NCBI Taxonomy" id="2840771"/>
    <lineage>
        <taxon>Bacteria</taxon>
        <taxon>Pseudomonadati</taxon>
        <taxon>Bacteroidota</taxon>
        <taxon>Bacteroidia</taxon>
        <taxon>Bacteroidales</taxon>
        <taxon>Candidatus Cryptobacteroides</taxon>
    </lineage>
</organism>
<evidence type="ECO:0000256" key="6">
    <source>
        <dbReference type="ARBA" id="ARBA00022840"/>
    </source>
</evidence>
<keyword evidence="4 9" id="KW-0436">Ligase</keyword>
<dbReference type="Proteomes" id="UP000886881">
    <property type="component" value="Unassembled WGS sequence"/>
</dbReference>
<dbReference type="InterPro" id="IPR019491">
    <property type="entry name" value="Lipoate_protein_ligase_C"/>
</dbReference>
<dbReference type="GO" id="GO:0017118">
    <property type="term" value="F:lipoyltransferase activity"/>
    <property type="evidence" value="ECO:0007669"/>
    <property type="project" value="TreeGrafter"/>
</dbReference>
<accession>A0A9D1GMX7</accession>
<dbReference type="PANTHER" id="PTHR12561:SF3">
    <property type="entry name" value="LIPOYLTRANSFERASE 1, MITOCHONDRIAL"/>
    <property type="match status" value="1"/>
</dbReference>
<dbReference type="Pfam" id="PF21948">
    <property type="entry name" value="LplA-B_cat"/>
    <property type="match status" value="1"/>
</dbReference>
<comment type="pathway">
    <text evidence="1">Protein modification; protein lipoylation via exogenous pathway; protein N(6)-(lipoyl)lysine from lipoate: step 2/2.</text>
</comment>
<comment type="pathway">
    <text evidence="2">Protein modification; protein lipoylation via exogenous pathway; protein N(6)-(lipoyl)lysine from lipoate: step 1/2.</text>
</comment>
<evidence type="ECO:0000256" key="4">
    <source>
        <dbReference type="ARBA" id="ARBA00022598"/>
    </source>
</evidence>
<dbReference type="GO" id="GO:0016979">
    <property type="term" value="F:lipoate-protein ligase activity"/>
    <property type="evidence" value="ECO:0007669"/>
    <property type="project" value="UniProtKB-EC"/>
</dbReference>
<evidence type="ECO:0000256" key="7">
    <source>
        <dbReference type="ARBA" id="ARBA00048037"/>
    </source>
</evidence>
<evidence type="ECO:0000256" key="2">
    <source>
        <dbReference type="ARBA" id="ARBA00005124"/>
    </source>
</evidence>
<comment type="caution">
    <text evidence="9">The sequence shown here is derived from an EMBL/GenBank/DDBJ whole genome shotgun (WGS) entry which is preliminary data.</text>
</comment>
<dbReference type="InterPro" id="IPR004143">
    <property type="entry name" value="BPL_LPL_catalytic"/>
</dbReference>
<evidence type="ECO:0000313" key="10">
    <source>
        <dbReference type="Proteomes" id="UP000886881"/>
    </source>
</evidence>
<dbReference type="InterPro" id="IPR004562">
    <property type="entry name" value="LipoylTrfase_LipoateP_Ligase"/>
</dbReference>
<dbReference type="InterPro" id="IPR045864">
    <property type="entry name" value="aa-tRNA-synth_II/BPL/LPL"/>
</dbReference>
<evidence type="ECO:0000256" key="5">
    <source>
        <dbReference type="ARBA" id="ARBA00022741"/>
    </source>
</evidence>
<name>A0A9D1GMX7_9BACT</name>
<dbReference type="Pfam" id="PF10437">
    <property type="entry name" value="Lip_prot_lig_C"/>
    <property type="match status" value="1"/>
</dbReference>
<protein>
    <recommendedName>
        <fullName evidence="3">lipoate--protein ligase</fullName>
        <ecNumber evidence="3">6.3.1.20</ecNumber>
    </recommendedName>
</protein>
<dbReference type="PANTHER" id="PTHR12561">
    <property type="entry name" value="LIPOATE-PROTEIN LIGASE"/>
    <property type="match status" value="1"/>
</dbReference>
<dbReference type="NCBIfam" id="TIGR00545">
    <property type="entry name" value="lipoyltrans"/>
    <property type="match status" value="1"/>
</dbReference>
<dbReference type="GO" id="GO:0009249">
    <property type="term" value="P:protein lipoylation"/>
    <property type="evidence" value="ECO:0007669"/>
    <property type="project" value="InterPro"/>
</dbReference>
<dbReference type="Gene3D" id="3.30.390.50">
    <property type="entry name" value="CO dehydrogenase flavoprotein, C-terminal domain"/>
    <property type="match status" value="1"/>
</dbReference>
<dbReference type="GO" id="GO:0005524">
    <property type="term" value="F:ATP binding"/>
    <property type="evidence" value="ECO:0007669"/>
    <property type="project" value="UniProtKB-KW"/>
</dbReference>
<dbReference type="AlphaFoldDB" id="A0A9D1GMX7"/>
<sequence length="322" mass="35656">MKFLSNSSTDPYFNMAFDEYCLQQYDSEEPVFYLWRNRPSVIIGLNQNAYGEVNIGYLESHGILLARRVTGGGAVYHDLQNLNYSIVGRNVSPEPVAEALRGFGVRAELGGRNDIFVDGRKVSGYARRVWHDKELIHGTLMFDVDLETLTEVLNVSGSKLEAKGIASVHSRVANLRDYLPQFSSVLEFKDALQSRLAGGDGEILLSDTDIVAVRKLAEEKFSRWEWIYGHSKEVSLVRKNRLACGTVEAGISLEQGLIGSVRFSGDFLGDLPSDGLSARLRGVRFDRASILEALVDCDVSAVFSGTDADALADLMTNQRYTL</sequence>
<evidence type="ECO:0000256" key="1">
    <source>
        <dbReference type="ARBA" id="ARBA00005085"/>
    </source>
</evidence>
<dbReference type="PROSITE" id="PS51733">
    <property type="entry name" value="BPL_LPL_CATALYTIC"/>
    <property type="match status" value="1"/>
</dbReference>
<dbReference type="EMBL" id="DVLC01000090">
    <property type="protein sequence ID" value="HIT47145.1"/>
    <property type="molecule type" value="Genomic_DNA"/>
</dbReference>
<keyword evidence="5" id="KW-0547">Nucleotide-binding</keyword>
<comment type="catalytic activity">
    <reaction evidence="7">
        <text>L-lysyl-[lipoyl-carrier protein] + (R)-lipoate + ATP = N(6)-[(R)-lipoyl]-L-lysyl-[lipoyl-carrier protein] + AMP + diphosphate + H(+)</text>
        <dbReference type="Rhea" id="RHEA:49288"/>
        <dbReference type="Rhea" id="RHEA-COMP:10500"/>
        <dbReference type="Rhea" id="RHEA-COMP:10502"/>
        <dbReference type="ChEBI" id="CHEBI:15378"/>
        <dbReference type="ChEBI" id="CHEBI:29969"/>
        <dbReference type="ChEBI" id="CHEBI:30616"/>
        <dbReference type="ChEBI" id="CHEBI:33019"/>
        <dbReference type="ChEBI" id="CHEBI:83088"/>
        <dbReference type="ChEBI" id="CHEBI:83099"/>
        <dbReference type="ChEBI" id="CHEBI:456215"/>
        <dbReference type="EC" id="6.3.1.20"/>
    </reaction>
</comment>
<dbReference type="SUPFAM" id="SSF55681">
    <property type="entry name" value="Class II aaRS and biotin synthetases"/>
    <property type="match status" value="1"/>
</dbReference>
<dbReference type="GO" id="GO:0005737">
    <property type="term" value="C:cytoplasm"/>
    <property type="evidence" value="ECO:0007669"/>
    <property type="project" value="TreeGrafter"/>
</dbReference>
<evidence type="ECO:0000313" key="9">
    <source>
        <dbReference type="EMBL" id="HIT47145.1"/>
    </source>
</evidence>
<keyword evidence="6" id="KW-0067">ATP-binding</keyword>
<dbReference type="EC" id="6.3.1.20" evidence="3"/>
<evidence type="ECO:0000259" key="8">
    <source>
        <dbReference type="PROSITE" id="PS51733"/>
    </source>
</evidence>
<reference evidence="9" key="1">
    <citation type="submission" date="2020-10" db="EMBL/GenBank/DDBJ databases">
        <authorList>
            <person name="Gilroy R."/>
        </authorList>
    </citation>
    <scope>NUCLEOTIDE SEQUENCE</scope>
    <source>
        <strain evidence="9">ChiHecec2B26-709</strain>
    </source>
</reference>
<gene>
    <name evidence="9" type="ORF">IAC35_04735</name>
</gene>
<proteinExistence type="predicted"/>
<dbReference type="Gene3D" id="3.30.930.10">
    <property type="entry name" value="Bira Bifunctional Protein, Domain 2"/>
    <property type="match status" value="1"/>
</dbReference>
<evidence type="ECO:0000256" key="3">
    <source>
        <dbReference type="ARBA" id="ARBA00012367"/>
    </source>
</evidence>
<feature type="domain" description="BPL/LPL catalytic" evidence="8">
    <location>
        <begin position="26"/>
        <end position="190"/>
    </location>
</feature>